<feature type="transmembrane region" description="Helical" evidence="1">
    <location>
        <begin position="66"/>
        <end position="88"/>
    </location>
</feature>
<feature type="transmembrane region" description="Helical" evidence="1">
    <location>
        <begin position="6"/>
        <end position="24"/>
    </location>
</feature>
<evidence type="ECO:0000313" key="4">
    <source>
        <dbReference type="Proteomes" id="UP000228495"/>
    </source>
</evidence>
<accession>A0A2H0BGV1</accession>
<evidence type="ECO:0000256" key="1">
    <source>
        <dbReference type="SAM" id="Phobius"/>
    </source>
</evidence>
<keyword evidence="1" id="KW-0812">Transmembrane</keyword>
<feature type="transmembrane region" description="Helical" evidence="1">
    <location>
        <begin position="140"/>
        <end position="158"/>
    </location>
</feature>
<feature type="transmembrane region" description="Helical" evidence="1">
    <location>
        <begin position="100"/>
        <end position="120"/>
    </location>
</feature>
<proteinExistence type="predicted"/>
<gene>
    <name evidence="3" type="ORF">COX05_04130</name>
</gene>
<reference evidence="3 4" key="1">
    <citation type="submission" date="2017-09" db="EMBL/GenBank/DDBJ databases">
        <title>Depth-based differentiation of microbial function through sediment-hosted aquifers and enrichment of novel symbionts in the deep terrestrial subsurface.</title>
        <authorList>
            <person name="Probst A.J."/>
            <person name="Ladd B."/>
            <person name="Jarett J.K."/>
            <person name="Geller-Mcgrath D.E."/>
            <person name="Sieber C.M."/>
            <person name="Emerson J.B."/>
            <person name="Anantharaman K."/>
            <person name="Thomas B.C."/>
            <person name="Malmstrom R."/>
            <person name="Stieglmeier M."/>
            <person name="Klingl A."/>
            <person name="Woyke T."/>
            <person name="Ryan C.M."/>
            <person name="Banfield J.F."/>
        </authorList>
    </citation>
    <scope>NUCLEOTIDE SEQUENCE [LARGE SCALE GENOMIC DNA]</scope>
    <source>
        <strain evidence="3">CG22_combo_CG10-13_8_21_14_all_39_12</strain>
    </source>
</reference>
<name>A0A2H0BGV1_UNCKA</name>
<keyword evidence="1" id="KW-0472">Membrane</keyword>
<comment type="caution">
    <text evidence="3">The sequence shown here is derived from an EMBL/GenBank/DDBJ whole genome shotgun (WGS) entry which is preliminary data.</text>
</comment>
<feature type="transmembrane region" description="Helical" evidence="1">
    <location>
        <begin position="274"/>
        <end position="297"/>
    </location>
</feature>
<feature type="transmembrane region" description="Helical" evidence="1">
    <location>
        <begin position="214"/>
        <end position="234"/>
    </location>
</feature>
<dbReference type="InterPro" id="IPR031621">
    <property type="entry name" value="HisKA_7TM"/>
</dbReference>
<keyword evidence="1" id="KW-1133">Transmembrane helix</keyword>
<feature type="domain" description="Histidine kinase N-terminal 7TM region" evidence="2">
    <location>
        <begin position="10"/>
        <end position="204"/>
    </location>
</feature>
<dbReference type="AlphaFoldDB" id="A0A2H0BGV1"/>
<feature type="transmembrane region" description="Helical" evidence="1">
    <location>
        <begin position="170"/>
        <end position="194"/>
    </location>
</feature>
<sequence length="432" mass="49177">MGLDIFFPVILFAILGNLIFSIVVYLHKPGERPNQIFLLFTLSAVVWMISSLLAETSTDPHSSLMFLRIDFAAGLTSGYLLWLFTSYFPQKQSFPSRIQLWIGFIVTVLFGFLTVFTQLVVVGLKPSVAYTTSIPGTLDIVFVVIILFFVLISAYTLVQQYRLSKGHQKLQVQYVSIGLLIPVFFIAIVGLGLARLVDYGVITLPLELLTSLRRTFVITTVFFFIMASAAIIKHKIFGLRVLIGKFLYWVSLAVFYTATIYLIMWFGTEQSSQLFSLNTIIIHVLLIFLSAFTLSIFDKDIQNLINEHLVRFWYDPDQVTEQFIIVANARISSNSLAELVFDTVEKTMSPSKQLILISDTSDQSDAFVSFSRGISDEYMKKITSPDTLQEVLMTATPQLPFYQQEEDPNNRNKNSFLTKYDFAMTLPFYYKN</sequence>
<dbReference type="EMBL" id="PCSU01000071">
    <property type="protein sequence ID" value="PIP56230.1"/>
    <property type="molecule type" value="Genomic_DNA"/>
</dbReference>
<protein>
    <recommendedName>
        <fullName evidence="2">Histidine kinase N-terminal 7TM region domain-containing protein</fullName>
    </recommendedName>
</protein>
<evidence type="ECO:0000259" key="2">
    <source>
        <dbReference type="Pfam" id="PF16927"/>
    </source>
</evidence>
<dbReference type="Pfam" id="PF16927">
    <property type="entry name" value="HisKA_7TM"/>
    <property type="match status" value="1"/>
</dbReference>
<evidence type="ECO:0000313" key="3">
    <source>
        <dbReference type="EMBL" id="PIP56230.1"/>
    </source>
</evidence>
<feature type="transmembrane region" description="Helical" evidence="1">
    <location>
        <begin position="36"/>
        <end position="54"/>
    </location>
</feature>
<feature type="transmembrane region" description="Helical" evidence="1">
    <location>
        <begin position="246"/>
        <end position="268"/>
    </location>
</feature>
<organism evidence="3 4">
    <name type="scientific">candidate division WWE3 bacterium CG22_combo_CG10-13_8_21_14_all_39_12</name>
    <dbReference type="NCBI Taxonomy" id="1975094"/>
    <lineage>
        <taxon>Bacteria</taxon>
        <taxon>Katanobacteria</taxon>
    </lineage>
</organism>
<dbReference type="Proteomes" id="UP000228495">
    <property type="component" value="Unassembled WGS sequence"/>
</dbReference>